<reference evidence="1 2" key="1">
    <citation type="submission" date="2016-09" db="EMBL/GenBank/DDBJ databases">
        <title>The draft genome of Dichanthelium oligosanthes: A C3 panicoid grass species.</title>
        <authorList>
            <person name="Studer A.J."/>
            <person name="Schnable J.C."/>
            <person name="Brutnell T.P."/>
        </authorList>
    </citation>
    <scope>NUCLEOTIDE SEQUENCE [LARGE SCALE GENOMIC DNA]</scope>
    <source>
        <strain evidence="2">cv. Kellogg 1175</strain>
        <tissue evidence="1">Leaf</tissue>
    </source>
</reference>
<gene>
    <name evidence="1" type="ORF">BAE44_0001513</name>
</gene>
<dbReference type="AlphaFoldDB" id="A0A1E5WJD6"/>
<evidence type="ECO:0000313" key="2">
    <source>
        <dbReference type="Proteomes" id="UP000095767"/>
    </source>
</evidence>
<sequence length="142" mass="15932">MENENSTKNPHILVEDNQQFYANEGRTGTQACATGESLRGMWRPIRNNVPLGSGVLLCKALLESSERSLEKESRSYILQRSGNGLLIQDRSTYGCLFRKNRDLMLYAFNNCVISVCDITFNQVADCLTANSACMEDVCLIMH</sequence>
<dbReference type="Proteomes" id="UP000095767">
    <property type="component" value="Unassembled WGS sequence"/>
</dbReference>
<comment type="caution">
    <text evidence="1">The sequence shown here is derived from an EMBL/GenBank/DDBJ whole genome shotgun (WGS) entry which is preliminary data.</text>
</comment>
<evidence type="ECO:0000313" key="1">
    <source>
        <dbReference type="EMBL" id="OEL37468.1"/>
    </source>
</evidence>
<dbReference type="EMBL" id="LWDX02005367">
    <property type="protein sequence ID" value="OEL37468.1"/>
    <property type="molecule type" value="Genomic_DNA"/>
</dbReference>
<keyword evidence="2" id="KW-1185">Reference proteome</keyword>
<organism evidence="1 2">
    <name type="scientific">Dichanthelium oligosanthes</name>
    <dbReference type="NCBI Taxonomy" id="888268"/>
    <lineage>
        <taxon>Eukaryota</taxon>
        <taxon>Viridiplantae</taxon>
        <taxon>Streptophyta</taxon>
        <taxon>Embryophyta</taxon>
        <taxon>Tracheophyta</taxon>
        <taxon>Spermatophyta</taxon>
        <taxon>Magnoliopsida</taxon>
        <taxon>Liliopsida</taxon>
        <taxon>Poales</taxon>
        <taxon>Poaceae</taxon>
        <taxon>PACMAD clade</taxon>
        <taxon>Panicoideae</taxon>
        <taxon>Panicodae</taxon>
        <taxon>Paniceae</taxon>
        <taxon>Dichantheliinae</taxon>
        <taxon>Dichanthelium</taxon>
    </lineage>
</organism>
<proteinExistence type="predicted"/>
<name>A0A1E5WJD6_9POAL</name>
<accession>A0A1E5WJD6</accession>
<protein>
    <submittedName>
        <fullName evidence="1">Uncharacterized protein</fullName>
    </submittedName>
</protein>